<dbReference type="Proteomes" id="UP000317708">
    <property type="component" value="Unassembled WGS sequence"/>
</dbReference>
<accession>A0A552EUZ2</accession>
<evidence type="ECO:0000313" key="1">
    <source>
        <dbReference type="EMBL" id="TRU38301.1"/>
    </source>
</evidence>
<organism evidence="1 2">
    <name type="scientific">Microcystis aeruginosa Ma_MB_S_20031200_S102</name>
    <dbReference type="NCBI Taxonomy" id="2486254"/>
    <lineage>
        <taxon>Bacteria</taxon>
        <taxon>Bacillati</taxon>
        <taxon>Cyanobacteriota</taxon>
        <taxon>Cyanophyceae</taxon>
        <taxon>Oscillatoriophycideae</taxon>
        <taxon>Chroococcales</taxon>
        <taxon>Microcystaceae</taxon>
        <taxon>Microcystis</taxon>
    </lineage>
</organism>
<sequence length="346" mass="38706">MTVTTIGRVPITEPGPLLDPFLKDDNALIAAAEDFTVSINTISHQLYSKYREEYKAGQWGNDYFAVMSQIGLGDIEKPIIKAHYLNHINNMNRLTHDLLTTWAENVAIIEDFQKDPKKAERLYLSFSSFCQGLGDSTLDQVTGALQEVVREVGGTFPLLVPFTALGTAALEGVNNILKTILDAEFRPQVKTVEFAFYPGDQNRLPNIGEAPLQTGAYAFFFEEVELESLQMERDGTITSTRNEPVSPYIVVNIKKGITLAPGQIEKHLATEVLETYNKSYGNQLNAGNTSGSYFSALEELGKTIRLSTATQRYFELRGKGDQLTESETQRLQFLYTYLKENLISFD</sequence>
<reference evidence="1 2" key="1">
    <citation type="submission" date="2019-01" db="EMBL/GenBank/DDBJ databases">
        <title>Coherence of Microcystis species and biogeography revealed through population genomics.</title>
        <authorList>
            <person name="Perez-Carrascal O.M."/>
            <person name="Terrat Y."/>
            <person name="Giani A."/>
            <person name="Fortin N."/>
            <person name="Tromas N."/>
            <person name="Shapiro B.J."/>
        </authorList>
    </citation>
    <scope>NUCLEOTIDE SEQUENCE [LARGE SCALE GENOMIC DNA]</scope>
    <source>
        <strain evidence="1">Ma_MB_S_20031200_S102</strain>
    </source>
</reference>
<name>A0A552EUZ2_MICAE</name>
<gene>
    <name evidence="1" type="ORF">EWV92_08515</name>
</gene>
<comment type="caution">
    <text evidence="1">The sequence shown here is derived from an EMBL/GenBank/DDBJ whole genome shotgun (WGS) entry which is preliminary data.</text>
</comment>
<proteinExistence type="predicted"/>
<protein>
    <submittedName>
        <fullName evidence="1">Uncharacterized protein</fullName>
    </submittedName>
</protein>
<dbReference type="EMBL" id="SFBI01000081">
    <property type="protein sequence ID" value="TRU38301.1"/>
    <property type="molecule type" value="Genomic_DNA"/>
</dbReference>
<evidence type="ECO:0000313" key="2">
    <source>
        <dbReference type="Proteomes" id="UP000317708"/>
    </source>
</evidence>
<dbReference type="AlphaFoldDB" id="A0A552EUZ2"/>